<gene>
    <name evidence="3" type="ORF">GCM10010178_58320</name>
</gene>
<dbReference type="InterPro" id="IPR056055">
    <property type="entry name" value="DUF7638"/>
</dbReference>
<evidence type="ECO:0000259" key="2">
    <source>
        <dbReference type="Pfam" id="PF24645"/>
    </source>
</evidence>
<evidence type="ECO:0000313" key="4">
    <source>
        <dbReference type="Proteomes" id="UP000649573"/>
    </source>
</evidence>
<keyword evidence="4" id="KW-1185">Reference proteome</keyword>
<dbReference type="Proteomes" id="UP000649573">
    <property type="component" value="Unassembled WGS sequence"/>
</dbReference>
<sequence>MAKRRTWREADGERVEGTWRHVFIRNGDRHFLTDLFIYADGMVDCWGLCTLDEFAEKLASGKVATVVPDGAEASALHLGDWTFAEPQRWVTADALLAEVHDTVDQLSGRPDSTARCRAAVDVFLADQTEENRAALHAAYTAIPEHMRVYALGDMDRQDWPLRVLAAGPGNTYTWWDDDEIVTDEAYAEALAYFGCSPA</sequence>
<reference evidence="4" key="1">
    <citation type="journal article" date="2019" name="Int. J. Syst. Evol. Microbiol.">
        <title>The Global Catalogue of Microorganisms (GCM) 10K type strain sequencing project: providing services to taxonomists for standard genome sequencing and annotation.</title>
        <authorList>
            <consortium name="The Broad Institute Genomics Platform"/>
            <consortium name="The Broad Institute Genome Sequencing Center for Infectious Disease"/>
            <person name="Wu L."/>
            <person name="Ma J."/>
        </authorList>
    </citation>
    <scope>NUCLEOTIDE SEQUENCE [LARGE SCALE GENOMIC DNA]</scope>
    <source>
        <strain evidence="4">JCM 3296</strain>
    </source>
</reference>
<dbReference type="Pfam" id="PF24645">
    <property type="entry name" value="DUF7639"/>
    <property type="match status" value="1"/>
</dbReference>
<name>A0ABQ2V1D9_9PSEU</name>
<proteinExistence type="predicted"/>
<protein>
    <submittedName>
        <fullName evidence="3">Uncharacterized protein</fullName>
    </submittedName>
</protein>
<dbReference type="Pfam" id="PF24644">
    <property type="entry name" value="DUF7638"/>
    <property type="match status" value="1"/>
</dbReference>
<feature type="domain" description="DUF7638" evidence="1">
    <location>
        <begin position="5"/>
        <end position="110"/>
    </location>
</feature>
<dbReference type="EMBL" id="BMRE01000031">
    <property type="protein sequence ID" value="GGU58454.1"/>
    <property type="molecule type" value="Genomic_DNA"/>
</dbReference>
<organism evidence="3 4">
    <name type="scientific">Lentzea flava</name>
    <dbReference type="NCBI Taxonomy" id="103732"/>
    <lineage>
        <taxon>Bacteria</taxon>
        <taxon>Bacillati</taxon>
        <taxon>Actinomycetota</taxon>
        <taxon>Actinomycetes</taxon>
        <taxon>Pseudonocardiales</taxon>
        <taxon>Pseudonocardiaceae</taxon>
        <taxon>Lentzea</taxon>
    </lineage>
</organism>
<feature type="domain" description="DUF7639" evidence="2">
    <location>
        <begin position="111"/>
        <end position="193"/>
    </location>
</feature>
<dbReference type="RefSeq" id="WP_189256944.1">
    <property type="nucleotide sequence ID" value="NZ_BMRE01000031.1"/>
</dbReference>
<accession>A0ABQ2V1D9</accession>
<evidence type="ECO:0000259" key="1">
    <source>
        <dbReference type="Pfam" id="PF24644"/>
    </source>
</evidence>
<comment type="caution">
    <text evidence="3">The sequence shown here is derived from an EMBL/GenBank/DDBJ whole genome shotgun (WGS) entry which is preliminary data.</text>
</comment>
<evidence type="ECO:0000313" key="3">
    <source>
        <dbReference type="EMBL" id="GGU58454.1"/>
    </source>
</evidence>
<dbReference type="InterPro" id="IPR056056">
    <property type="entry name" value="DUF7639"/>
</dbReference>